<dbReference type="InterPro" id="IPR007110">
    <property type="entry name" value="Ig-like_dom"/>
</dbReference>
<accession>A0A8B6HG80</accession>
<evidence type="ECO:0000259" key="6">
    <source>
        <dbReference type="PROSITE" id="PS50835"/>
    </source>
</evidence>
<feature type="non-terminal residue" evidence="7">
    <location>
        <position position="1"/>
    </location>
</feature>
<keyword evidence="4" id="KW-1015">Disulfide bond</keyword>
<dbReference type="InterPro" id="IPR027417">
    <property type="entry name" value="P-loop_NTPase"/>
</dbReference>
<dbReference type="EMBL" id="UYJE01009992">
    <property type="protein sequence ID" value="VDI78633.1"/>
    <property type="molecule type" value="Genomic_DNA"/>
</dbReference>
<dbReference type="PROSITE" id="PS50835">
    <property type="entry name" value="IG_LIKE"/>
    <property type="match status" value="1"/>
</dbReference>
<evidence type="ECO:0000256" key="2">
    <source>
        <dbReference type="ARBA" id="ARBA00022490"/>
    </source>
</evidence>
<comment type="subcellular location">
    <subcellularLocation>
        <location evidence="1">Cytoplasm</location>
    </subcellularLocation>
</comment>
<keyword evidence="2" id="KW-0963">Cytoplasm</keyword>
<dbReference type="PANTHER" id="PTHR35971">
    <property type="entry name" value="SI:DKEY-31G6.6"/>
    <property type="match status" value="1"/>
</dbReference>
<name>A0A8B6HG80_MYTGA</name>
<organism evidence="7 8">
    <name type="scientific">Mytilus galloprovincialis</name>
    <name type="common">Mediterranean mussel</name>
    <dbReference type="NCBI Taxonomy" id="29158"/>
    <lineage>
        <taxon>Eukaryota</taxon>
        <taxon>Metazoa</taxon>
        <taxon>Spiralia</taxon>
        <taxon>Lophotrochozoa</taxon>
        <taxon>Mollusca</taxon>
        <taxon>Bivalvia</taxon>
        <taxon>Autobranchia</taxon>
        <taxon>Pteriomorphia</taxon>
        <taxon>Mytilida</taxon>
        <taxon>Mytiloidea</taxon>
        <taxon>Mytilidae</taxon>
        <taxon>Mytilinae</taxon>
        <taxon>Mytilus</taxon>
    </lineage>
</organism>
<gene>
    <name evidence="7" type="ORF">MGAL_10B026569</name>
</gene>
<dbReference type="SMART" id="SM00409">
    <property type="entry name" value="IG"/>
    <property type="match status" value="1"/>
</dbReference>
<dbReference type="InterPro" id="IPR003599">
    <property type="entry name" value="Ig_sub"/>
</dbReference>
<dbReference type="Pfam" id="PF07679">
    <property type="entry name" value="I-set"/>
    <property type="match status" value="1"/>
</dbReference>
<dbReference type="CDD" id="cd00096">
    <property type="entry name" value="Ig"/>
    <property type="match status" value="1"/>
</dbReference>
<evidence type="ECO:0000256" key="4">
    <source>
        <dbReference type="ARBA" id="ARBA00023157"/>
    </source>
</evidence>
<evidence type="ECO:0000256" key="1">
    <source>
        <dbReference type="ARBA" id="ARBA00004496"/>
    </source>
</evidence>
<feature type="compositionally biased region" description="Polar residues" evidence="5">
    <location>
        <begin position="208"/>
        <end position="221"/>
    </location>
</feature>
<dbReference type="InterPro" id="IPR013098">
    <property type="entry name" value="Ig_I-set"/>
</dbReference>
<protein>
    <recommendedName>
        <fullName evidence="6">Ig-like domain-containing protein</fullName>
    </recommendedName>
</protein>
<evidence type="ECO:0000313" key="7">
    <source>
        <dbReference type="EMBL" id="VDI78633.1"/>
    </source>
</evidence>
<feature type="region of interest" description="Disordered" evidence="5">
    <location>
        <begin position="186"/>
        <end position="238"/>
    </location>
</feature>
<dbReference type="InterPro" id="IPR052385">
    <property type="entry name" value="Obscurin/Obscurin-like_Reg"/>
</dbReference>
<sequence>MSLTDYFLEDPSNIDCIEGEDATFSCKIQPNSPLVEWLKDGNKIESSDNCIVSKDDSQHELKLLNTKPKDNGEYCVQVGEFSRKMQLNIIRIPRELSADERHTYMHAIKSGTEVRQYVRIQVVGKDRVGKTSLVRRLLFLEKGEYGGKSTDGIDISRKCQIRNSDGDWSVGEVDRERKIIERIQRALNKQRRTEEPVSDMSPPLPPKENNSLQNSRNMPRNQSKEKSFETKTLETNEGAQTLSNEVQYTKSTYDPVAALYANSDENKLYMRDTREKPENNDFNLRKETPVSIAVPAENPHDVISEEDDLTAKIIVEKMNDIIWEAKTEKEKNTSEALIECGIWDFAGQRDYYASHQTFFTPHAIYLLVADISEDIKDINYDENVDYNSIG</sequence>
<dbReference type="SUPFAM" id="SSF52540">
    <property type="entry name" value="P-loop containing nucleoside triphosphate hydrolases"/>
    <property type="match status" value="1"/>
</dbReference>
<evidence type="ECO:0000256" key="5">
    <source>
        <dbReference type="SAM" id="MobiDB-lite"/>
    </source>
</evidence>
<dbReference type="Gene3D" id="3.40.50.300">
    <property type="entry name" value="P-loop containing nucleotide triphosphate hydrolases"/>
    <property type="match status" value="1"/>
</dbReference>
<proteinExistence type="predicted"/>
<evidence type="ECO:0000313" key="8">
    <source>
        <dbReference type="Proteomes" id="UP000596742"/>
    </source>
</evidence>
<keyword evidence="3" id="KW-0597">Phosphoprotein</keyword>
<dbReference type="Proteomes" id="UP000596742">
    <property type="component" value="Unassembled WGS sequence"/>
</dbReference>
<dbReference type="AlphaFoldDB" id="A0A8B6HG80"/>
<dbReference type="InterPro" id="IPR036179">
    <property type="entry name" value="Ig-like_dom_sf"/>
</dbReference>
<feature type="compositionally biased region" description="Basic and acidic residues" evidence="5">
    <location>
        <begin position="222"/>
        <end position="234"/>
    </location>
</feature>
<evidence type="ECO:0000256" key="3">
    <source>
        <dbReference type="ARBA" id="ARBA00022553"/>
    </source>
</evidence>
<keyword evidence="8" id="KW-1185">Reference proteome</keyword>
<dbReference type="Gene3D" id="2.60.40.10">
    <property type="entry name" value="Immunoglobulins"/>
    <property type="match status" value="1"/>
</dbReference>
<dbReference type="GO" id="GO:0005737">
    <property type="term" value="C:cytoplasm"/>
    <property type="evidence" value="ECO:0007669"/>
    <property type="project" value="UniProtKB-SubCell"/>
</dbReference>
<reference evidence="7" key="1">
    <citation type="submission" date="2018-11" db="EMBL/GenBank/DDBJ databases">
        <authorList>
            <person name="Alioto T."/>
            <person name="Alioto T."/>
        </authorList>
    </citation>
    <scope>NUCLEOTIDE SEQUENCE</scope>
</reference>
<dbReference type="SUPFAM" id="SSF48726">
    <property type="entry name" value="Immunoglobulin"/>
    <property type="match status" value="1"/>
</dbReference>
<dbReference type="InterPro" id="IPR013783">
    <property type="entry name" value="Ig-like_fold"/>
</dbReference>
<comment type="caution">
    <text evidence="7">The sequence shown here is derived from an EMBL/GenBank/DDBJ whole genome shotgun (WGS) entry which is preliminary data.</text>
</comment>
<dbReference type="Pfam" id="PF08477">
    <property type="entry name" value="Roc"/>
    <property type="match status" value="1"/>
</dbReference>
<feature type="domain" description="Ig-like" evidence="6">
    <location>
        <begin position="18"/>
        <end position="88"/>
    </location>
</feature>
<dbReference type="PANTHER" id="PTHR35971:SF5">
    <property type="entry name" value="OBSCURIN LIKE CYTOSKELETAL ADAPTOR 1"/>
    <property type="match status" value="1"/>
</dbReference>
<dbReference type="OrthoDB" id="6115582at2759"/>